<evidence type="ECO:0000313" key="2">
    <source>
        <dbReference type="Proteomes" id="UP000243650"/>
    </source>
</evidence>
<accession>A0A2P6MF18</accession>
<dbReference type="Proteomes" id="UP000243650">
    <property type="component" value="Unassembled WGS sequence"/>
</dbReference>
<evidence type="ECO:0000313" key="1">
    <source>
        <dbReference type="EMBL" id="PRO64864.1"/>
    </source>
</evidence>
<dbReference type="OrthoDB" id="2882462at2"/>
<reference evidence="1 2" key="1">
    <citation type="submission" date="2018-03" db="EMBL/GenBank/DDBJ databases">
        <title>Bacillus urumqiensis sp. nov., a moderately haloalkaliphilic bacterium isolated from a salt lake.</title>
        <authorList>
            <person name="Zhao B."/>
            <person name="Liao Z."/>
        </authorList>
    </citation>
    <scope>NUCLEOTIDE SEQUENCE [LARGE SCALE GENOMIC DNA]</scope>
    <source>
        <strain evidence="1 2">BZ-SZ-XJ18</strain>
    </source>
</reference>
<keyword evidence="2" id="KW-1185">Reference proteome</keyword>
<gene>
    <name evidence="1" type="ORF">C6I21_12000</name>
</gene>
<sequence length="249" mass="28402">MRRWISVLLLLAACGTETSSENTIPLKEKVEKTPLHLEYAGSRTGGSQIQMHFLVSHTDETLIHPEDYVYQWPEYIQDSEGIAYRIADADYSYDMLGDTALEPWEAGVTLTIKPPPEKVEDVVFTIPFHTVPKRYEEGYLFRVERDNPSIQNGDMAVQNLDIEEQSLSFRLDDAHPDADSRTGYMVTLLKDGERVFPVSRRVNRSSRSTSFELMFAEPFNEQETLLIDRMSGDLPEWRFSLTVSPDSGG</sequence>
<name>A0A2P6MF18_ALKUR</name>
<dbReference type="AlphaFoldDB" id="A0A2P6MF18"/>
<organism evidence="1 2">
    <name type="scientific">Alkalicoccus urumqiensis</name>
    <name type="common">Bacillus urumqiensis</name>
    <dbReference type="NCBI Taxonomy" id="1548213"/>
    <lineage>
        <taxon>Bacteria</taxon>
        <taxon>Bacillati</taxon>
        <taxon>Bacillota</taxon>
        <taxon>Bacilli</taxon>
        <taxon>Bacillales</taxon>
        <taxon>Bacillaceae</taxon>
        <taxon>Alkalicoccus</taxon>
    </lineage>
</organism>
<protein>
    <submittedName>
        <fullName evidence="1">Uncharacterized protein</fullName>
    </submittedName>
</protein>
<proteinExistence type="predicted"/>
<comment type="caution">
    <text evidence="1">The sequence shown here is derived from an EMBL/GenBank/DDBJ whole genome shotgun (WGS) entry which is preliminary data.</text>
</comment>
<dbReference type="EMBL" id="PVNS01000011">
    <property type="protein sequence ID" value="PRO64864.1"/>
    <property type="molecule type" value="Genomic_DNA"/>
</dbReference>
<dbReference type="RefSeq" id="WP_105959719.1">
    <property type="nucleotide sequence ID" value="NZ_PVNS01000011.1"/>
</dbReference>